<feature type="region of interest" description="Disordered" evidence="1">
    <location>
        <begin position="61"/>
        <end position="81"/>
    </location>
</feature>
<name>A0A1Y2C1S3_9FUNG</name>
<comment type="caution">
    <text evidence="2">The sequence shown here is derived from an EMBL/GenBank/DDBJ whole genome shotgun (WGS) entry which is preliminary data.</text>
</comment>
<dbReference type="OrthoDB" id="10400098at2759"/>
<evidence type="ECO:0000313" key="3">
    <source>
        <dbReference type="Proteomes" id="UP000193642"/>
    </source>
</evidence>
<sequence>MPRSPSSFSDDDEFDEFSDVIDANVLSLLDQVDAMVATQSNTALAHATFFDDNAKATSNLNQHQISNQRRGEVANPTSERNSVLTHQLNLNNSQSFVPQSLPTAARLSDLTRENAKLKEKATAATGEAIC</sequence>
<dbReference type="Proteomes" id="UP000193642">
    <property type="component" value="Unassembled WGS sequence"/>
</dbReference>
<dbReference type="AlphaFoldDB" id="A0A1Y2C1S3"/>
<evidence type="ECO:0000313" key="2">
    <source>
        <dbReference type="EMBL" id="ORY40980.1"/>
    </source>
</evidence>
<evidence type="ECO:0000256" key="1">
    <source>
        <dbReference type="SAM" id="MobiDB-lite"/>
    </source>
</evidence>
<protein>
    <submittedName>
        <fullName evidence="2">Uncharacterized protein</fullName>
    </submittedName>
</protein>
<organism evidence="2 3">
    <name type="scientific">Rhizoclosmatium globosum</name>
    <dbReference type="NCBI Taxonomy" id="329046"/>
    <lineage>
        <taxon>Eukaryota</taxon>
        <taxon>Fungi</taxon>
        <taxon>Fungi incertae sedis</taxon>
        <taxon>Chytridiomycota</taxon>
        <taxon>Chytridiomycota incertae sedis</taxon>
        <taxon>Chytridiomycetes</taxon>
        <taxon>Chytridiales</taxon>
        <taxon>Chytriomycetaceae</taxon>
        <taxon>Rhizoclosmatium</taxon>
    </lineage>
</organism>
<proteinExistence type="predicted"/>
<dbReference type="EMBL" id="MCGO01000033">
    <property type="protein sequence ID" value="ORY40980.1"/>
    <property type="molecule type" value="Genomic_DNA"/>
</dbReference>
<reference evidence="2 3" key="1">
    <citation type="submission" date="2016-07" db="EMBL/GenBank/DDBJ databases">
        <title>Pervasive Adenine N6-methylation of Active Genes in Fungi.</title>
        <authorList>
            <consortium name="DOE Joint Genome Institute"/>
            <person name="Mondo S.J."/>
            <person name="Dannebaum R.O."/>
            <person name="Kuo R.C."/>
            <person name="Labutti K."/>
            <person name="Haridas S."/>
            <person name="Kuo A."/>
            <person name="Salamov A."/>
            <person name="Ahrendt S.R."/>
            <person name="Lipzen A."/>
            <person name="Sullivan W."/>
            <person name="Andreopoulos W.B."/>
            <person name="Clum A."/>
            <person name="Lindquist E."/>
            <person name="Daum C."/>
            <person name="Ramamoorthy G.K."/>
            <person name="Gryganskyi A."/>
            <person name="Culley D."/>
            <person name="Magnuson J.K."/>
            <person name="James T.Y."/>
            <person name="O'Malley M.A."/>
            <person name="Stajich J.E."/>
            <person name="Spatafora J.W."/>
            <person name="Visel A."/>
            <person name="Grigoriev I.V."/>
        </authorList>
    </citation>
    <scope>NUCLEOTIDE SEQUENCE [LARGE SCALE GENOMIC DNA]</scope>
    <source>
        <strain evidence="2 3">JEL800</strain>
    </source>
</reference>
<accession>A0A1Y2C1S3</accession>
<keyword evidence="3" id="KW-1185">Reference proteome</keyword>
<gene>
    <name evidence="2" type="ORF">BCR33DRAFT_350965</name>
</gene>